<dbReference type="AlphaFoldDB" id="A0A392SUM3"/>
<sequence>WNIWILSMTMPLFVAGTHFWELFAERDLVSLSEIVASARHGSLVDWKLTDFGRWLLAE</sequence>
<evidence type="ECO:0000256" key="1">
    <source>
        <dbReference type="SAM" id="SignalP"/>
    </source>
</evidence>
<keyword evidence="1" id="KW-0732">Signal</keyword>
<name>A0A392SUM3_9FABA</name>
<feature type="signal peptide" evidence="1">
    <location>
        <begin position="1"/>
        <end position="16"/>
    </location>
</feature>
<organism evidence="2 3">
    <name type="scientific">Trifolium medium</name>
    <dbReference type="NCBI Taxonomy" id="97028"/>
    <lineage>
        <taxon>Eukaryota</taxon>
        <taxon>Viridiplantae</taxon>
        <taxon>Streptophyta</taxon>
        <taxon>Embryophyta</taxon>
        <taxon>Tracheophyta</taxon>
        <taxon>Spermatophyta</taxon>
        <taxon>Magnoliopsida</taxon>
        <taxon>eudicotyledons</taxon>
        <taxon>Gunneridae</taxon>
        <taxon>Pentapetalae</taxon>
        <taxon>rosids</taxon>
        <taxon>fabids</taxon>
        <taxon>Fabales</taxon>
        <taxon>Fabaceae</taxon>
        <taxon>Papilionoideae</taxon>
        <taxon>50 kb inversion clade</taxon>
        <taxon>NPAAA clade</taxon>
        <taxon>Hologalegina</taxon>
        <taxon>IRL clade</taxon>
        <taxon>Trifolieae</taxon>
        <taxon>Trifolium</taxon>
    </lineage>
</organism>
<accession>A0A392SUM3</accession>
<feature type="non-terminal residue" evidence="2">
    <location>
        <position position="1"/>
    </location>
</feature>
<reference evidence="2 3" key="1">
    <citation type="journal article" date="2018" name="Front. Plant Sci.">
        <title>Red Clover (Trifolium pratense) and Zigzag Clover (T. medium) - A Picture of Genomic Similarities and Differences.</title>
        <authorList>
            <person name="Dluhosova J."/>
            <person name="Istvanek J."/>
            <person name="Nedelnik J."/>
            <person name="Repkova J."/>
        </authorList>
    </citation>
    <scope>NUCLEOTIDE SEQUENCE [LARGE SCALE GENOMIC DNA]</scope>
    <source>
        <strain evidence="3">cv. 10/8</strain>
        <tissue evidence="2">Leaf</tissue>
    </source>
</reference>
<comment type="caution">
    <text evidence="2">The sequence shown here is derived from an EMBL/GenBank/DDBJ whole genome shotgun (WGS) entry which is preliminary data.</text>
</comment>
<evidence type="ECO:0000313" key="2">
    <source>
        <dbReference type="EMBL" id="MCI52533.1"/>
    </source>
</evidence>
<evidence type="ECO:0000313" key="3">
    <source>
        <dbReference type="Proteomes" id="UP000265520"/>
    </source>
</evidence>
<feature type="chain" id="PRO_5017253023" evidence="1">
    <location>
        <begin position="17"/>
        <end position="58"/>
    </location>
</feature>
<proteinExistence type="predicted"/>
<dbReference type="Proteomes" id="UP000265520">
    <property type="component" value="Unassembled WGS sequence"/>
</dbReference>
<protein>
    <submittedName>
        <fullName evidence="2">Uncharacterized protein</fullName>
    </submittedName>
</protein>
<dbReference type="EMBL" id="LXQA010448749">
    <property type="protein sequence ID" value="MCI52533.1"/>
    <property type="molecule type" value="Genomic_DNA"/>
</dbReference>
<keyword evidence="3" id="KW-1185">Reference proteome</keyword>